<organism evidence="2 3">
    <name type="scientific">Pseudomonas shahriarae</name>
    <dbReference type="NCBI Taxonomy" id="2745512"/>
    <lineage>
        <taxon>Bacteria</taxon>
        <taxon>Pseudomonadati</taxon>
        <taxon>Pseudomonadota</taxon>
        <taxon>Gammaproteobacteria</taxon>
        <taxon>Pseudomonadales</taxon>
        <taxon>Pseudomonadaceae</taxon>
        <taxon>Pseudomonas</taxon>
    </lineage>
</organism>
<reference evidence="2 3" key="1">
    <citation type="submission" date="2022-05" db="EMBL/GenBank/DDBJ databases">
        <title>Novel Pseudomonas spp. Isolated from a Rainbow Trout Aquaculture Facility.</title>
        <authorList>
            <person name="Testerman T."/>
            <person name="Graf J."/>
        </authorList>
    </citation>
    <scope>NUCLEOTIDE SEQUENCE [LARGE SCALE GENOMIC DNA]</scope>
    <source>
        <strain evidence="2 3">ID1042</strain>
    </source>
</reference>
<feature type="domain" description="DUF4376" evidence="1">
    <location>
        <begin position="67"/>
        <end position="159"/>
    </location>
</feature>
<proteinExistence type="predicted"/>
<dbReference type="Proteomes" id="UP001148185">
    <property type="component" value="Unassembled WGS sequence"/>
</dbReference>
<name>A0A9X4BXP0_9PSED</name>
<evidence type="ECO:0000313" key="2">
    <source>
        <dbReference type="EMBL" id="MDD1006487.1"/>
    </source>
</evidence>
<dbReference type="RefSeq" id="WP_273875128.1">
    <property type="nucleotide sequence ID" value="NZ_JAMDHA010000003.1"/>
</dbReference>
<dbReference type="Pfam" id="PF14301">
    <property type="entry name" value="DUF4376"/>
    <property type="match status" value="1"/>
</dbReference>
<gene>
    <name evidence="2" type="ORF">M5G27_03200</name>
</gene>
<dbReference type="AlphaFoldDB" id="A0A9X4BXP0"/>
<keyword evidence="3" id="KW-1185">Reference proteome</keyword>
<comment type="caution">
    <text evidence="2">The sequence shown here is derived from an EMBL/GenBank/DDBJ whole genome shotgun (WGS) entry which is preliminary data.</text>
</comment>
<sequence length="180" mass="19874">MKYAVFNDDSTLQTCLIDGLHVIPDSAVKLSESLFFQITQETDGIWRREGDDIVKQPFPAVVPDYKQVVAAERYKREAAGVVVEGLHIETTRDSQALIASTGLAAVLDTNYRCNFKTLTGFVEIGSAQIIVIAKAVRAHVQACFDRELSLLRAIEAGEYRDEMLAEGWPDSSPPESANLQ</sequence>
<accession>A0A9X4BXP0</accession>
<protein>
    <submittedName>
        <fullName evidence="2">DUF4376 domain-containing protein</fullName>
    </submittedName>
</protein>
<dbReference type="InterPro" id="IPR025484">
    <property type="entry name" value="DUF4376"/>
</dbReference>
<evidence type="ECO:0000313" key="3">
    <source>
        <dbReference type="Proteomes" id="UP001148185"/>
    </source>
</evidence>
<evidence type="ECO:0000259" key="1">
    <source>
        <dbReference type="Pfam" id="PF14301"/>
    </source>
</evidence>
<dbReference type="EMBL" id="JAMDHA010000003">
    <property type="protein sequence ID" value="MDD1006487.1"/>
    <property type="molecule type" value="Genomic_DNA"/>
</dbReference>